<keyword evidence="1" id="KW-0433">Leucine-rich repeat</keyword>
<organism evidence="3 4">
    <name type="scientific">Candida metapsilosis</name>
    <dbReference type="NCBI Taxonomy" id="273372"/>
    <lineage>
        <taxon>Eukaryota</taxon>
        <taxon>Fungi</taxon>
        <taxon>Dikarya</taxon>
        <taxon>Ascomycota</taxon>
        <taxon>Saccharomycotina</taxon>
        <taxon>Pichiomycetes</taxon>
        <taxon>Debaryomycetaceae</taxon>
        <taxon>Candida/Lodderomyces clade</taxon>
        <taxon>Candida</taxon>
    </lineage>
</organism>
<accession>A0A8H7ZKW6</accession>
<dbReference type="EMBL" id="JAEOAQ010000001">
    <property type="protein sequence ID" value="KAG5422381.1"/>
    <property type="molecule type" value="Genomic_DNA"/>
</dbReference>
<protein>
    <recommendedName>
        <fullName evidence="5">F-box domain-containing protein</fullName>
    </recommendedName>
</protein>
<keyword evidence="2" id="KW-0677">Repeat</keyword>
<dbReference type="Gene3D" id="3.80.10.10">
    <property type="entry name" value="Ribonuclease Inhibitor"/>
    <property type="match status" value="2"/>
</dbReference>
<sequence>MSTTILALFPTDVLYQIISLLEFSNIIQIISQDDQSFLQLHPSLKTAIGKVIHEKSVIKFNTMYEDSRKTDIPNVYYDYDPRFETKTDCKTMVEFLKIDQFCVDEEIEVEMDVVYRIDAMTEVLDFTEFLQKLRPSTRTKLRLDVTVADGIAYFITHHMNQTRKFNLLGHLKDRLTGISANIASVFGSYQDLQLEQFKNVDTLGFIDGDVTGSFANFKNLTTLKLVGLKYSWRRDDFEFDISQLPLTLKKLGLSHCDRIYLTPSDKELLKTKQFPTIDEFSFQYDSMALPIAIFSALTMMSYAGTYSIKIDAPRPKMFVLIQHLDETLSEFIEEKEFRLKSLVAIQCADSNLLSFATEELALTRCLQITPIEGLSSNLKILYLAGTRMSNTNEIFRHNLSQLTYLNLSVNHDIKWEESNLDFSRYTNLRHLDLGYTGIGQCIDKFIFPDSVETLILDSNELASVSKVSFPRKLKSLDLNNNEIRKLINVAFPDTLEFLNCFYNKIEEVDIAKTNIKTLYLSCGESDFTYPKFTSSINSVQFLKLIGYDVAEFQLPDTLIGLELESCKFDSLNFTPRSSLKYLNVCACPISNINISFPPMLEEININKCDLTGIPPLVGSLQNLKVLRIHSNPMKVATCKFTTTSIEHLSLSTNQIEDVDLQFPENTTTNLKVVAFNDNKLTKFSMTNIGHEKNGVQHANLRELWLIGNNCIKEDEKDAFVASLPASLKYLWLIDSKINWIHSRDHMPQNEFSDAMFVKYVPLDMYYGN</sequence>
<proteinExistence type="predicted"/>
<dbReference type="InterPro" id="IPR032675">
    <property type="entry name" value="LRR_dom_sf"/>
</dbReference>
<comment type="caution">
    <text evidence="3">The sequence shown here is derived from an EMBL/GenBank/DDBJ whole genome shotgun (WGS) entry which is preliminary data.</text>
</comment>
<dbReference type="PANTHER" id="PTHR45617">
    <property type="entry name" value="LEUCINE RICH REPEAT FAMILY PROTEIN"/>
    <property type="match status" value="1"/>
</dbReference>
<dbReference type="InterPro" id="IPR001611">
    <property type="entry name" value="Leu-rich_rpt"/>
</dbReference>
<evidence type="ECO:0000313" key="3">
    <source>
        <dbReference type="EMBL" id="KAG5422381.1"/>
    </source>
</evidence>
<dbReference type="PROSITE" id="PS51450">
    <property type="entry name" value="LRR"/>
    <property type="match status" value="1"/>
</dbReference>
<dbReference type="RefSeq" id="XP_067551497.1">
    <property type="nucleotide sequence ID" value="XM_067690225.1"/>
</dbReference>
<dbReference type="SUPFAM" id="SSF52075">
    <property type="entry name" value="Outer arm dynein light chain 1"/>
    <property type="match status" value="1"/>
</dbReference>
<dbReference type="SUPFAM" id="SSF52058">
    <property type="entry name" value="L domain-like"/>
    <property type="match status" value="1"/>
</dbReference>
<evidence type="ECO:0000313" key="4">
    <source>
        <dbReference type="Proteomes" id="UP000669133"/>
    </source>
</evidence>
<dbReference type="PANTHER" id="PTHR45617:SF165">
    <property type="entry name" value="COMMON DPR-INTERACTING PROTEIN-RELATED"/>
    <property type="match status" value="1"/>
</dbReference>
<evidence type="ECO:0000256" key="1">
    <source>
        <dbReference type="ARBA" id="ARBA00022614"/>
    </source>
</evidence>
<name>A0A8H7ZKW6_9ASCO</name>
<reference evidence="3 4" key="1">
    <citation type="submission" date="2020-12" db="EMBL/GenBank/DDBJ databases">
        <title>Effect of drift, selection, and recombination on the evolution of hybrid genomes in Candida yeast pathogens.</title>
        <authorList>
            <person name="Mixao V."/>
            <person name="Ksiezopolska E."/>
            <person name="Saus E."/>
            <person name="Boekhout T."/>
            <person name="Gacser A."/>
            <person name="Gabaldon T."/>
        </authorList>
    </citation>
    <scope>NUCLEOTIDE SEQUENCE [LARGE SCALE GENOMIC DNA]</scope>
    <source>
        <strain evidence="3 4">BP57</strain>
    </source>
</reference>
<dbReference type="OrthoDB" id="7451790at2759"/>
<evidence type="ECO:0000256" key="2">
    <source>
        <dbReference type="ARBA" id="ARBA00022737"/>
    </source>
</evidence>
<gene>
    <name evidence="3" type="ORF">I9W82_001476</name>
</gene>
<evidence type="ECO:0008006" key="5">
    <source>
        <dbReference type="Google" id="ProtNLM"/>
    </source>
</evidence>
<dbReference type="AlphaFoldDB" id="A0A8H7ZKW6"/>
<keyword evidence="4" id="KW-1185">Reference proteome</keyword>
<dbReference type="Proteomes" id="UP000669133">
    <property type="component" value="Unassembled WGS sequence"/>
</dbReference>
<dbReference type="GeneID" id="93650105"/>